<evidence type="ECO:0008006" key="4">
    <source>
        <dbReference type="Google" id="ProtNLM"/>
    </source>
</evidence>
<feature type="region of interest" description="Disordered" evidence="1">
    <location>
        <begin position="60"/>
        <end position="81"/>
    </location>
</feature>
<reference evidence="2 3" key="1">
    <citation type="submission" date="2019-02" db="EMBL/GenBank/DDBJ databases">
        <title>Genomic Encyclopedia of Type Strains, Phase IV (KMG-IV): sequencing the most valuable type-strain genomes for metagenomic binning, comparative biology and taxonomic classification.</title>
        <authorList>
            <person name="Goeker M."/>
        </authorList>
    </citation>
    <scope>NUCLEOTIDE SEQUENCE [LARGE SCALE GENOMIC DNA]</scope>
    <source>
        <strain evidence="2 3">DSM 43045</strain>
    </source>
</reference>
<comment type="caution">
    <text evidence="2">The sequence shown here is derived from an EMBL/GenBank/DDBJ whole genome shotgun (WGS) entry which is preliminary data.</text>
</comment>
<proteinExistence type="predicted"/>
<dbReference type="AlphaFoldDB" id="A0A4Q7MP44"/>
<accession>A0A4Q7MP44</accession>
<dbReference type="Proteomes" id="UP000293289">
    <property type="component" value="Unassembled WGS sequence"/>
</dbReference>
<evidence type="ECO:0000256" key="1">
    <source>
        <dbReference type="SAM" id="MobiDB-lite"/>
    </source>
</evidence>
<evidence type="ECO:0000313" key="3">
    <source>
        <dbReference type="Proteomes" id="UP000293289"/>
    </source>
</evidence>
<gene>
    <name evidence="2" type="ORF">EV187_0898</name>
</gene>
<keyword evidence="3" id="KW-1185">Reference proteome</keyword>
<name>A0A4Q7MP44_9MICO</name>
<dbReference type="EMBL" id="SGWY01000001">
    <property type="protein sequence ID" value="RZS68469.1"/>
    <property type="molecule type" value="Genomic_DNA"/>
</dbReference>
<sequence length="81" mass="8433">MSEPDAPGGRRVHVTVTGRGVDDALADLRDAGLEVDEALRGLGIVTGRAAPDAVERMRGLPGVTVEPEDQVQLPPPDAPVQ</sequence>
<protein>
    <recommendedName>
        <fullName evidence="4">Ketohydroxyglutarate aldolase</fullName>
    </recommendedName>
</protein>
<evidence type="ECO:0000313" key="2">
    <source>
        <dbReference type="EMBL" id="RZS68469.1"/>
    </source>
</evidence>
<organism evidence="2 3">
    <name type="scientific">Agromyces ramosus</name>
    <dbReference type="NCBI Taxonomy" id="33879"/>
    <lineage>
        <taxon>Bacteria</taxon>
        <taxon>Bacillati</taxon>
        <taxon>Actinomycetota</taxon>
        <taxon>Actinomycetes</taxon>
        <taxon>Micrococcales</taxon>
        <taxon>Microbacteriaceae</taxon>
        <taxon>Agromyces</taxon>
    </lineage>
</organism>
<dbReference type="RefSeq" id="WP_207221732.1">
    <property type="nucleotide sequence ID" value="NZ_SGWY01000001.1"/>
</dbReference>